<evidence type="ECO:0000313" key="2">
    <source>
        <dbReference type="Proteomes" id="UP001244640"/>
    </source>
</evidence>
<organism evidence="1 2">
    <name type="scientific">Sphingobacterium zeae</name>
    <dbReference type="NCBI Taxonomy" id="1776859"/>
    <lineage>
        <taxon>Bacteria</taxon>
        <taxon>Pseudomonadati</taxon>
        <taxon>Bacteroidota</taxon>
        <taxon>Sphingobacteriia</taxon>
        <taxon>Sphingobacteriales</taxon>
        <taxon>Sphingobacteriaceae</taxon>
        <taxon>Sphingobacterium</taxon>
    </lineage>
</organism>
<gene>
    <name evidence="1" type="ORF">QE382_003936</name>
</gene>
<reference evidence="1 2" key="1">
    <citation type="submission" date="2023-07" db="EMBL/GenBank/DDBJ databases">
        <title>Functional and genomic diversity of the sorghum phyllosphere microbiome.</title>
        <authorList>
            <person name="Shade A."/>
        </authorList>
    </citation>
    <scope>NUCLEOTIDE SEQUENCE [LARGE SCALE GENOMIC DNA]</scope>
    <source>
        <strain evidence="1 2">SORGH_AS_0892</strain>
    </source>
</reference>
<name>A0ABU0UAT3_9SPHI</name>
<protein>
    <submittedName>
        <fullName evidence="1">Uncharacterized protein</fullName>
    </submittedName>
</protein>
<dbReference type="EMBL" id="JAUTBA010000001">
    <property type="protein sequence ID" value="MDQ1151952.1"/>
    <property type="molecule type" value="Genomic_DNA"/>
</dbReference>
<comment type="caution">
    <text evidence="1">The sequence shown here is derived from an EMBL/GenBank/DDBJ whole genome shotgun (WGS) entry which is preliminary data.</text>
</comment>
<proteinExistence type="predicted"/>
<evidence type="ECO:0000313" key="1">
    <source>
        <dbReference type="EMBL" id="MDQ1151952.1"/>
    </source>
</evidence>
<keyword evidence="2" id="KW-1185">Reference proteome</keyword>
<dbReference type="Proteomes" id="UP001244640">
    <property type="component" value="Unassembled WGS sequence"/>
</dbReference>
<accession>A0ABU0UAT3</accession>
<sequence>MVTGTFTEFYANGNEKKKQSPSIYETFNEDGTYDNSQYTKNNIRYDDYFY</sequence>